<evidence type="ECO:0000256" key="5">
    <source>
        <dbReference type="ARBA" id="ARBA00022989"/>
    </source>
</evidence>
<dbReference type="PANTHER" id="PTHR43744">
    <property type="entry name" value="ABC TRANSPORTER PERMEASE PROTEIN MG189-RELATED-RELATED"/>
    <property type="match status" value="1"/>
</dbReference>
<dbReference type="SUPFAM" id="SSF161098">
    <property type="entry name" value="MetI-like"/>
    <property type="match status" value="1"/>
</dbReference>
<dbReference type="STRING" id="1469647.BC351_29995"/>
<evidence type="ECO:0000256" key="2">
    <source>
        <dbReference type="ARBA" id="ARBA00022448"/>
    </source>
</evidence>
<evidence type="ECO:0000313" key="9">
    <source>
        <dbReference type="EMBL" id="OPH54959.1"/>
    </source>
</evidence>
<comment type="caution">
    <text evidence="9">The sequence shown here is derived from an EMBL/GenBank/DDBJ whole genome shotgun (WGS) entry which is preliminary data.</text>
</comment>
<dbReference type="InterPro" id="IPR000515">
    <property type="entry name" value="MetI-like"/>
</dbReference>
<keyword evidence="10" id="KW-1185">Reference proteome</keyword>
<evidence type="ECO:0000313" key="10">
    <source>
        <dbReference type="Proteomes" id="UP000190626"/>
    </source>
</evidence>
<dbReference type="CDD" id="cd06261">
    <property type="entry name" value="TM_PBP2"/>
    <property type="match status" value="1"/>
</dbReference>
<dbReference type="Gene3D" id="1.10.3720.10">
    <property type="entry name" value="MetI-like"/>
    <property type="match status" value="1"/>
</dbReference>
<evidence type="ECO:0000256" key="7">
    <source>
        <dbReference type="RuleBase" id="RU363032"/>
    </source>
</evidence>
<feature type="transmembrane region" description="Helical" evidence="7">
    <location>
        <begin position="14"/>
        <end position="35"/>
    </location>
</feature>
<sequence>MILNTILSSRKERVGVQIFVFAVALLWVFPIVVALKNSLSVNGFANYTYLFTHEVGGIKIYKPFINSVVVAAGGTALILIIGTLSAFAFSKLVFFGQKWLYGFVLMCLSIPGVVVLVPFFYILKGVHLYNTLTAVIFAEVVLTLPFAVLMLRNFFDNLPNELMESAHMDGATSFQTFLHIYLPLARPALINLGVLCTVWSFQDYLLPLMFTTKSSLMTATVAISSFKSNFGFNPADQGRFYAALVLLGLPALFIFILAQRYITNGITSGAVKD</sequence>
<keyword evidence="5 7" id="KW-1133">Transmembrane helix</keyword>
<comment type="similarity">
    <text evidence="7">Belongs to the binding-protein-dependent transport system permease family.</text>
</comment>
<feature type="transmembrane region" description="Helical" evidence="7">
    <location>
        <begin position="176"/>
        <end position="201"/>
    </location>
</feature>
<evidence type="ECO:0000256" key="1">
    <source>
        <dbReference type="ARBA" id="ARBA00004651"/>
    </source>
</evidence>
<protein>
    <recommendedName>
        <fullName evidence="8">ABC transmembrane type-1 domain-containing protein</fullName>
    </recommendedName>
</protein>
<evidence type="ECO:0000259" key="8">
    <source>
        <dbReference type="PROSITE" id="PS50928"/>
    </source>
</evidence>
<dbReference type="Proteomes" id="UP000190626">
    <property type="component" value="Unassembled WGS sequence"/>
</dbReference>
<keyword evidence="2 7" id="KW-0813">Transport</keyword>
<feature type="transmembrane region" description="Helical" evidence="7">
    <location>
        <begin position="99"/>
        <end position="122"/>
    </location>
</feature>
<name>A0A1V4HGM3_9BACL</name>
<dbReference type="PROSITE" id="PS50928">
    <property type="entry name" value="ABC_TM1"/>
    <property type="match status" value="1"/>
</dbReference>
<feature type="transmembrane region" description="Helical" evidence="7">
    <location>
        <begin position="240"/>
        <end position="258"/>
    </location>
</feature>
<accession>A0A1V4HGM3</accession>
<dbReference type="AlphaFoldDB" id="A0A1V4HGM3"/>
<dbReference type="Pfam" id="PF00528">
    <property type="entry name" value="BPD_transp_1"/>
    <property type="match status" value="1"/>
</dbReference>
<feature type="transmembrane region" description="Helical" evidence="7">
    <location>
        <begin position="64"/>
        <end position="87"/>
    </location>
</feature>
<feature type="transmembrane region" description="Helical" evidence="7">
    <location>
        <begin position="134"/>
        <end position="155"/>
    </location>
</feature>
<keyword evidence="6 7" id="KW-0472">Membrane</keyword>
<organism evidence="9 10">
    <name type="scientific">Paenibacillus ferrarius</name>
    <dbReference type="NCBI Taxonomy" id="1469647"/>
    <lineage>
        <taxon>Bacteria</taxon>
        <taxon>Bacillati</taxon>
        <taxon>Bacillota</taxon>
        <taxon>Bacilli</taxon>
        <taxon>Bacillales</taxon>
        <taxon>Paenibacillaceae</taxon>
        <taxon>Paenibacillus</taxon>
    </lineage>
</organism>
<keyword evidence="4 7" id="KW-0812">Transmembrane</keyword>
<proteinExistence type="inferred from homology"/>
<evidence type="ECO:0000256" key="3">
    <source>
        <dbReference type="ARBA" id="ARBA00022475"/>
    </source>
</evidence>
<dbReference type="GO" id="GO:0005886">
    <property type="term" value="C:plasma membrane"/>
    <property type="evidence" value="ECO:0007669"/>
    <property type="project" value="UniProtKB-SubCell"/>
</dbReference>
<reference evidence="10" key="1">
    <citation type="submission" date="2016-07" db="EMBL/GenBank/DDBJ databases">
        <authorList>
            <person name="Florea S."/>
            <person name="Webb J.S."/>
            <person name="Jaromczyk J."/>
            <person name="Schardl C.L."/>
        </authorList>
    </citation>
    <scope>NUCLEOTIDE SEQUENCE [LARGE SCALE GENOMIC DNA]</scope>
    <source>
        <strain evidence="10">CY1</strain>
    </source>
</reference>
<keyword evidence="3" id="KW-1003">Cell membrane</keyword>
<dbReference type="GO" id="GO:0055085">
    <property type="term" value="P:transmembrane transport"/>
    <property type="evidence" value="ECO:0007669"/>
    <property type="project" value="InterPro"/>
</dbReference>
<dbReference type="EMBL" id="MBTG01000019">
    <property type="protein sequence ID" value="OPH54959.1"/>
    <property type="molecule type" value="Genomic_DNA"/>
</dbReference>
<comment type="subcellular location">
    <subcellularLocation>
        <location evidence="1 7">Cell membrane</location>
        <topology evidence="1 7">Multi-pass membrane protein</topology>
    </subcellularLocation>
</comment>
<feature type="domain" description="ABC transmembrane type-1" evidence="8">
    <location>
        <begin position="64"/>
        <end position="258"/>
    </location>
</feature>
<dbReference type="InterPro" id="IPR035906">
    <property type="entry name" value="MetI-like_sf"/>
</dbReference>
<evidence type="ECO:0000256" key="4">
    <source>
        <dbReference type="ARBA" id="ARBA00022692"/>
    </source>
</evidence>
<dbReference type="PANTHER" id="PTHR43744:SF8">
    <property type="entry name" value="SN-GLYCEROL-3-PHOSPHATE TRANSPORT SYSTEM PERMEASE PROTEIN UGPE"/>
    <property type="match status" value="1"/>
</dbReference>
<gene>
    <name evidence="9" type="ORF">BC351_29995</name>
</gene>
<evidence type="ECO:0000256" key="6">
    <source>
        <dbReference type="ARBA" id="ARBA00023136"/>
    </source>
</evidence>